<gene>
    <name evidence="2" type="ORF">SAMN04488029_1456</name>
</gene>
<sequence>MKVYCLSGLGADTSVFELLKINNPKVYVEWIPSFQWESMTAYARRLCDQVDDSEPFVLLGVSFGGMLAVEMNKYIQPQKTILVTSLARTSELPLWIRWIAKTRLNRIIPSFLFGSNPKWLIWYFGIKSEQGKKMVTAIAKKTDRAFTKLCIDKVLSWRNERLPENLIRIHATKDLLLPAPKGIKGIDLEGAGHFAIVENASEISVIVEGILSEAN</sequence>
<dbReference type="SUPFAM" id="SSF53474">
    <property type="entry name" value="alpha/beta-Hydrolases"/>
    <property type="match status" value="1"/>
</dbReference>
<accession>A0A1W2G921</accession>
<dbReference type="OrthoDB" id="659408at2"/>
<dbReference type="Proteomes" id="UP000192472">
    <property type="component" value="Unassembled WGS sequence"/>
</dbReference>
<keyword evidence="3" id="KW-1185">Reference proteome</keyword>
<feature type="domain" description="AB hydrolase-1" evidence="1">
    <location>
        <begin position="32"/>
        <end position="200"/>
    </location>
</feature>
<organism evidence="2 3">
    <name type="scientific">Reichenbachiella faecimaris</name>
    <dbReference type="NCBI Taxonomy" id="692418"/>
    <lineage>
        <taxon>Bacteria</taxon>
        <taxon>Pseudomonadati</taxon>
        <taxon>Bacteroidota</taxon>
        <taxon>Cytophagia</taxon>
        <taxon>Cytophagales</taxon>
        <taxon>Reichenbachiellaceae</taxon>
        <taxon>Reichenbachiella</taxon>
    </lineage>
</organism>
<name>A0A1W2G921_REIFA</name>
<evidence type="ECO:0000259" key="1">
    <source>
        <dbReference type="Pfam" id="PF12697"/>
    </source>
</evidence>
<dbReference type="InterPro" id="IPR000073">
    <property type="entry name" value="AB_hydrolase_1"/>
</dbReference>
<dbReference type="EMBL" id="FWYF01000001">
    <property type="protein sequence ID" value="SMD33091.1"/>
    <property type="molecule type" value="Genomic_DNA"/>
</dbReference>
<dbReference type="Gene3D" id="3.40.50.1820">
    <property type="entry name" value="alpha/beta hydrolase"/>
    <property type="match status" value="1"/>
</dbReference>
<dbReference type="InterPro" id="IPR029058">
    <property type="entry name" value="AB_hydrolase_fold"/>
</dbReference>
<protein>
    <submittedName>
        <fullName evidence="2">Alpha/beta hydrolase family protein</fullName>
    </submittedName>
</protein>
<dbReference type="RefSeq" id="WP_084371766.1">
    <property type="nucleotide sequence ID" value="NZ_FWYF01000001.1"/>
</dbReference>
<dbReference type="STRING" id="692418.SAMN04488029_1456"/>
<dbReference type="AlphaFoldDB" id="A0A1W2G921"/>
<evidence type="ECO:0000313" key="3">
    <source>
        <dbReference type="Proteomes" id="UP000192472"/>
    </source>
</evidence>
<keyword evidence="2" id="KW-0378">Hydrolase</keyword>
<evidence type="ECO:0000313" key="2">
    <source>
        <dbReference type="EMBL" id="SMD33091.1"/>
    </source>
</evidence>
<dbReference type="GO" id="GO:0016787">
    <property type="term" value="F:hydrolase activity"/>
    <property type="evidence" value="ECO:0007669"/>
    <property type="project" value="UniProtKB-KW"/>
</dbReference>
<reference evidence="2 3" key="1">
    <citation type="submission" date="2017-04" db="EMBL/GenBank/DDBJ databases">
        <authorList>
            <person name="Afonso C.L."/>
            <person name="Miller P.J."/>
            <person name="Scott M.A."/>
            <person name="Spackman E."/>
            <person name="Goraichik I."/>
            <person name="Dimitrov K.M."/>
            <person name="Suarez D.L."/>
            <person name="Swayne D.E."/>
        </authorList>
    </citation>
    <scope>NUCLEOTIDE SEQUENCE [LARGE SCALE GENOMIC DNA]</scope>
    <source>
        <strain evidence="2 3">DSM 26133</strain>
    </source>
</reference>
<dbReference type="Pfam" id="PF12697">
    <property type="entry name" value="Abhydrolase_6"/>
    <property type="match status" value="1"/>
</dbReference>
<proteinExistence type="predicted"/>